<feature type="region of interest" description="Disordered" evidence="1">
    <location>
        <begin position="27"/>
        <end position="59"/>
    </location>
</feature>
<sequence length="140" mass="16091">MRRQPHYGIFLVNQTDGEDPYLEVFREEEQENPPNRDQAANRRGRFNDGPSVHRSAVQDTDWHQLAKERFASDLADILYRRAHRGEFDRLVVVAPPQILGELRSEVHKEVADKIVAEIPKTLTNHPIDEIEKLVAGEMAA</sequence>
<dbReference type="Proteomes" id="UP000181897">
    <property type="component" value="Chromosome"/>
</dbReference>
<dbReference type="RefSeq" id="WP_071972315.1">
    <property type="nucleotide sequence ID" value="NZ_CP018076.1"/>
</dbReference>
<protein>
    <submittedName>
        <fullName evidence="2">Host attachment protein</fullName>
    </submittedName>
</protein>
<gene>
    <name evidence="2" type="ORF">BOO69_11590</name>
</gene>
<evidence type="ECO:0000313" key="2">
    <source>
        <dbReference type="EMBL" id="APE43978.1"/>
    </source>
</evidence>
<keyword evidence="3" id="KW-1185">Reference proteome</keyword>
<dbReference type="OrthoDB" id="9812459at2"/>
<dbReference type="EMBL" id="CP018076">
    <property type="protein sequence ID" value="APE43978.1"/>
    <property type="molecule type" value="Genomic_DNA"/>
</dbReference>
<evidence type="ECO:0000313" key="3">
    <source>
        <dbReference type="Proteomes" id="UP000181897"/>
    </source>
</evidence>
<reference evidence="2 3" key="1">
    <citation type="submission" date="2016-11" db="EMBL/GenBank/DDBJ databases">
        <title>Complete genome sequence of Sulfitobacter sp. AM1-D1, a toxic bacteria associated with marine dinoflagellate Alexandrium minutum in East China Sea.</title>
        <authorList>
            <person name="Yang Q."/>
            <person name="Zhang X."/>
            <person name="Tian X."/>
        </authorList>
    </citation>
    <scope>NUCLEOTIDE SEQUENCE [LARGE SCALE GENOMIC DNA]</scope>
    <source>
        <strain evidence="2 3">AM1-D1</strain>
    </source>
</reference>
<dbReference type="STRING" id="1917485.BOO69_11590"/>
<name>A0A1J0WI38_9RHOB</name>
<dbReference type="AlphaFoldDB" id="A0A1J0WI38"/>
<organism evidence="2 3">
    <name type="scientific">Sulfitobacter alexandrii</name>
    <dbReference type="NCBI Taxonomy" id="1917485"/>
    <lineage>
        <taxon>Bacteria</taxon>
        <taxon>Pseudomonadati</taxon>
        <taxon>Pseudomonadota</taxon>
        <taxon>Alphaproteobacteria</taxon>
        <taxon>Rhodobacterales</taxon>
        <taxon>Roseobacteraceae</taxon>
        <taxon>Sulfitobacter</taxon>
    </lineage>
</organism>
<evidence type="ECO:0000256" key="1">
    <source>
        <dbReference type="SAM" id="MobiDB-lite"/>
    </source>
</evidence>
<dbReference type="Pfam" id="PF18856">
    <property type="entry name" value="baeRF_family12"/>
    <property type="match status" value="1"/>
</dbReference>
<accession>A0A1J0WI38</accession>
<dbReference type="InterPro" id="IPR041374">
    <property type="entry name" value="BaeRF_family12"/>
</dbReference>
<proteinExistence type="predicted"/>
<dbReference type="KEGG" id="suam:BOO69_11590"/>